<evidence type="ECO:0000256" key="5">
    <source>
        <dbReference type="ARBA" id="ARBA00023136"/>
    </source>
</evidence>
<sequence>MRSIYRFSSALVLSFAWARCAFAADGVVPDFGVLSLLPPIIAIGLCVVTKEVIPALFVGSWVAGTMLAGWNPVVGFGNAVESLWNGLGDPWGARIVLTCLTMGGLVGVMQVGGGVDAAVRWLSKKISSSRRAMFFTELSGFVIFFEDYVNTAVVGTTMAPVSDRYRVSKEKLSYIVDSTAAPIACIAGISSWVAYMVGQIGMQFNELGIEASAYVTYLKSIPFVIYNVVALALLTYVVLSGRDFGPMLTAERRARKTGKLLREGAQPLNSADADPDLSPADETPRRVINFVLPLFFLIGTIFSMLVITGGWPNVGLAEAIGEGSSSKALVYGAFGGTFMTIVLYSLQGLAPLSSMFRGFMKGAQSIFVGSLILIFAWGIGSAIKSVGTAGYIVSVAGDILSPGWIPLLTFFVGAVISFCTGTSYGTMGILMPIVVPLVASVSVNGGVDPMTHMVPTIGAVFAGAVWGDHCSPISDTTIMSSMFSGADHMDHVNTQAPYAILAAVGAGAGYVGVAMGLGAPLCLLLAVTVALVSFHVISSPVEDYRPEQAFARSVSTGSAD</sequence>
<feature type="transmembrane region" description="Helical" evidence="6">
    <location>
        <begin position="496"/>
        <end position="514"/>
    </location>
</feature>
<feature type="transmembrane region" description="Helical" evidence="6">
    <location>
        <begin position="366"/>
        <end position="383"/>
    </location>
</feature>
<evidence type="ECO:0000259" key="8">
    <source>
        <dbReference type="Pfam" id="PF03553"/>
    </source>
</evidence>
<reference evidence="9 10" key="1">
    <citation type="journal article" date="2010" name="Stand. Genomic Sci.">
        <title>Permanent draft genome sequence of Dethiosulfovibrio peptidovorans type strain (SEBR 4207).</title>
        <authorList>
            <person name="Labutti K."/>
            <person name="Mayilraj S."/>
            <person name="Clum A."/>
            <person name="Lucas S."/>
            <person name="Glavina Del Rio T."/>
            <person name="Nolan M."/>
            <person name="Tice H."/>
            <person name="Cheng J.F."/>
            <person name="Pitluck S."/>
            <person name="Liolios K."/>
            <person name="Ivanova N."/>
            <person name="Mavromatis K."/>
            <person name="Mikhailova N."/>
            <person name="Pati A."/>
            <person name="Goodwin L."/>
            <person name="Chen A."/>
            <person name="Palaniappan K."/>
            <person name="Land M."/>
            <person name="Hauser L."/>
            <person name="Chang Y.J."/>
            <person name="Jeffries C.D."/>
            <person name="Rohde M."/>
            <person name="Spring S."/>
            <person name="Goker M."/>
            <person name="Woyke T."/>
            <person name="Bristow J."/>
            <person name="Eisen J.A."/>
            <person name="Markowitz V."/>
            <person name="Hugenholtz P."/>
            <person name="Kyrpides N.C."/>
            <person name="Klenk H.P."/>
            <person name="Lapidus A."/>
        </authorList>
    </citation>
    <scope>NUCLEOTIDE SEQUENCE [LARGE SCALE GENOMIC DNA]</scope>
    <source>
        <strain evidence="9 10">DSM 11002</strain>
    </source>
</reference>
<evidence type="ECO:0000256" key="1">
    <source>
        <dbReference type="ARBA" id="ARBA00004651"/>
    </source>
</evidence>
<dbReference type="Pfam" id="PF03553">
    <property type="entry name" value="Na_H_antiporter"/>
    <property type="match status" value="1"/>
</dbReference>
<feature type="chain" id="PRO_5003040631" evidence="7">
    <location>
        <begin position="24"/>
        <end position="560"/>
    </location>
</feature>
<feature type="transmembrane region" description="Helical" evidence="6">
    <location>
        <begin position="217"/>
        <end position="239"/>
    </location>
</feature>
<keyword evidence="4 6" id="KW-1133">Transmembrane helix</keyword>
<feature type="transmembrane region" description="Helical" evidence="6">
    <location>
        <begin position="328"/>
        <end position="346"/>
    </location>
</feature>
<dbReference type="STRING" id="469381.Dpep_0694"/>
<dbReference type="Proteomes" id="UP000006427">
    <property type="component" value="Unassembled WGS sequence"/>
</dbReference>
<dbReference type="GO" id="GO:0005886">
    <property type="term" value="C:plasma membrane"/>
    <property type="evidence" value="ECO:0007669"/>
    <property type="project" value="UniProtKB-SubCell"/>
</dbReference>
<keyword evidence="2" id="KW-1003">Cell membrane</keyword>
<feature type="transmembrane region" description="Helical" evidence="6">
    <location>
        <begin position="95"/>
        <end position="122"/>
    </location>
</feature>
<dbReference type="EMBL" id="ABTR02000001">
    <property type="protein sequence ID" value="EFC90722.1"/>
    <property type="molecule type" value="Genomic_DNA"/>
</dbReference>
<feature type="signal peptide" evidence="7">
    <location>
        <begin position="1"/>
        <end position="23"/>
    </location>
</feature>
<gene>
    <name evidence="9" type="ORF">Dpep_0694</name>
</gene>
<evidence type="ECO:0000256" key="2">
    <source>
        <dbReference type="ARBA" id="ARBA00022475"/>
    </source>
</evidence>
<feature type="transmembrane region" description="Helical" evidence="6">
    <location>
        <begin position="56"/>
        <end position="75"/>
    </location>
</feature>
<keyword evidence="10" id="KW-1185">Reference proteome</keyword>
<keyword evidence="7" id="KW-0732">Signal</keyword>
<keyword evidence="3 6" id="KW-0812">Transmembrane</keyword>
<evidence type="ECO:0000256" key="3">
    <source>
        <dbReference type="ARBA" id="ARBA00022692"/>
    </source>
</evidence>
<feature type="transmembrane region" description="Helical" evidence="6">
    <location>
        <begin position="287"/>
        <end position="308"/>
    </location>
</feature>
<dbReference type="AlphaFoldDB" id="D2Z5H5"/>
<feature type="transmembrane region" description="Helical" evidence="6">
    <location>
        <begin position="33"/>
        <end position="49"/>
    </location>
</feature>
<dbReference type="OrthoDB" id="9762978at2"/>
<feature type="domain" description="Na+/H+ antiporter NhaC-like C-terminal" evidence="8">
    <location>
        <begin position="185"/>
        <end position="511"/>
    </location>
</feature>
<dbReference type="RefSeq" id="WP_005659648.1">
    <property type="nucleotide sequence ID" value="NZ_ABTR02000001.1"/>
</dbReference>
<protein>
    <submittedName>
        <fullName evidence="9">Na+/H+ antiporter NhaC</fullName>
    </submittedName>
</protein>
<dbReference type="InterPro" id="IPR018461">
    <property type="entry name" value="Na/H_Antiport_NhaC-like_C"/>
</dbReference>
<evidence type="ECO:0000256" key="7">
    <source>
        <dbReference type="SAM" id="SignalP"/>
    </source>
</evidence>
<feature type="transmembrane region" description="Helical" evidence="6">
    <location>
        <begin position="521"/>
        <end position="538"/>
    </location>
</feature>
<evidence type="ECO:0000313" key="10">
    <source>
        <dbReference type="Proteomes" id="UP000006427"/>
    </source>
</evidence>
<dbReference type="eggNOG" id="COG1757">
    <property type="taxonomic scope" value="Bacteria"/>
</dbReference>
<feature type="transmembrane region" description="Helical" evidence="6">
    <location>
        <begin position="429"/>
        <end position="447"/>
    </location>
</feature>
<feature type="transmembrane region" description="Helical" evidence="6">
    <location>
        <begin position="174"/>
        <end position="197"/>
    </location>
</feature>
<feature type="transmembrane region" description="Helical" evidence="6">
    <location>
        <begin position="403"/>
        <end position="422"/>
    </location>
</feature>
<comment type="subcellular location">
    <subcellularLocation>
        <location evidence="1">Cell membrane</location>
        <topology evidence="1">Multi-pass membrane protein</topology>
    </subcellularLocation>
</comment>
<dbReference type="PaxDb" id="469381-Dpep_0694"/>
<organism evidence="9 10">
    <name type="scientific">Dethiosulfovibrio peptidovorans DSM 11002</name>
    <dbReference type="NCBI Taxonomy" id="469381"/>
    <lineage>
        <taxon>Bacteria</taxon>
        <taxon>Thermotogati</taxon>
        <taxon>Synergistota</taxon>
        <taxon>Synergistia</taxon>
        <taxon>Synergistales</taxon>
        <taxon>Dethiosulfovibrionaceae</taxon>
        <taxon>Dethiosulfovibrio</taxon>
    </lineage>
</organism>
<keyword evidence="5 6" id="KW-0472">Membrane</keyword>
<accession>D2Z5H5</accession>
<evidence type="ECO:0000313" key="9">
    <source>
        <dbReference type="EMBL" id="EFC90722.1"/>
    </source>
</evidence>
<evidence type="ECO:0000256" key="6">
    <source>
        <dbReference type="SAM" id="Phobius"/>
    </source>
</evidence>
<evidence type="ECO:0000256" key="4">
    <source>
        <dbReference type="ARBA" id="ARBA00022989"/>
    </source>
</evidence>
<proteinExistence type="predicted"/>
<dbReference type="PANTHER" id="PTHR43478">
    <property type="entry name" value="NA+/H+ ANTIPORTER-RELATED"/>
    <property type="match status" value="1"/>
</dbReference>
<comment type="caution">
    <text evidence="9">The sequence shown here is derived from an EMBL/GenBank/DDBJ whole genome shotgun (WGS) entry which is preliminary data.</text>
</comment>
<name>D2Z5H5_9BACT</name>
<dbReference type="PANTHER" id="PTHR43478:SF1">
    <property type="entry name" value="NA+_H+ ANTIPORTER NHAC-LIKE C-TERMINAL DOMAIN-CONTAINING PROTEIN"/>
    <property type="match status" value="1"/>
</dbReference>